<feature type="region of interest" description="Disordered" evidence="7">
    <location>
        <begin position="184"/>
        <end position="207"/>
    </location>
</feature>
<organism evidence="8 9">
    <name type="scientific">Coemansia thaxteri</name>
    <dbReference type="NCBI Taxonomy" id="2663907"/>
    <lineage>
        <taxon>Eukaryota</taxon>
        <taxon>Fungi</taxon>
        <taxon>Fungi incertae sedis</taxon>
        <taxon>Zoopagomycota</taxon>
        <taxon>Kickxellomycotina</taxon>
        <taxon>Kickxellomycetes</taxon>
        <taxon>Kickxellales</taxon>
        <taxon>Kickxellaceae</taxon>
        <taxon>Coemansia</taxon>
    </lineage>
</organism>
<evidence type="ECO:0000256" key="6">
    <source>
        <dbReference type="ARBA" id="ARBA00024695"/>
    </source>
</evidence>
<comment type="similarity">
    <text evidence="2">Belongs to the NOP14 family.</text>
</comment>
<feature type="region of interest" description="Disordered" evidence="7">
    <location>
        <begin position="1"/>
        <end position="59"/>
    </location>
</feature>
<sequence length="958" mass="105756">MAKSTVGVGGKSGKQSALKKLRSALSTAGLTGPSAHVTKKDKKRGVAKSGSAKTAERRQKLRMIQKALNPFELQVNRKKLDVLGLKRKDEVVNVAVARQRAVEKRRATIGEERKNKSRSGGVVDRRIGENDPTMDPEEKMLKRFTAERQQQKKHSSDMFNLEDGDVEGEMTMLTHYGQSIADMNDFDDNMADGSDEEGGAIGGAQVSAGHFGGFQSELVEEGEEGSARKKSKAEVMQEIILKSKQHKQERQLIKEQDEGIRRELDDDFESVRAMLFANNNDDEPLRDAGKPMLSAALEGVTAEEAAPSYDAYVRELGYEQRARPQDRLKTEMEAACEERDRLERAERHRQRRMEGLASDSELDSEDSDSGPAKGYKSKKGSQRRPVGDDLGDDFAAGGGSGKEASDKEASDNELSGNASSDDDDEEDDDDDDASSGEEDEDSGDDEGSVDSDQGESAPANQPSSSLLPASLRRKLVAHQQRQTSSLKDDQLPYTFAAPADYDAWVALVSDYSLEQQLTVAGRLRALYHIRLAPQNKAALGALCVILTEHLAVLAEQEPPVPLGIMDGFVRHIGELSSVDPERFGEHCRQAVIDTHRRVQHALKTPGAVGMRASDVALMRVFASVFSASDRYHAVITPMLVVIGQFLSQHTFTTLRDVSCGLVLLGVVHETQRLSRRLVPEALNFLYAAMAASVCRAADAADWDDGQYPLSKRQREALSTLLHIGVAEKCKNVSTPQPVQWSWLLGQPGSGGERPNSTAVAAVVVVTADIKYGILRACLMLSRRFADCYEAHPAFIETFGPLQALLGKIAERLPKFRLQHAPPQVVELLAATRDRLRAQLAASLLARRPLALQSHKPLAIGSFAPKFESAYSLDKHYDPDSSRNEIVKLRRQVNKERRGAVRELRRDAQFVAGERQREQRDRDRAYADKMKKAWGALDAEQGEMKKMDRARIKERNAKV</sequence>
<keyword evidence="4" id="KW-0698">rRNA processing</keyword>
<evidence type="ECO:0000313" key="8">
    <source>
        <dbReference type="EMBL" id="KAJ2007409.1"/>
    </source>
</evidence>
<dbReference type="Pfam" id="PF04147">
    <property type="entry name" value="Nop14"/>
    <property type="match status" value="1"/>
</dbReference>
<gene>
    <name evidence="8" type="primary">NOP14</name>
    <name evidence="8" type="ORF">H4R26_000789</name>
</gene>
<evidence type="ECO:0000256" key="4">
    <source>
        <dbReference type="ARBA" id="ARBA00022552"/>
    </source>
</evidence>
<feature type="compositionally biased region" description="Basic and acidic residues" evidence="7">
    <location>
        <begin position="318"/>
        <end position="346"/>
    </location>
</feature>
<feature type="region of interest" description="Disordered" evidence="7">
    <location>
        <begin position="318"/>
        <end position="467"/>
    </location>
</feature>
<feature type="compositionally biased region" description="Acidic residues" evidence="7">
    <location>
        <begin position="184"/>
        <end position="198"/>
    </location>
</feature>
<feature type="compositionally biased region" description="Acidic residues" evidence="7">
    <location>
        <begin position="420"/>
        <end position="453"/>
    </location>
</feature>
<feature type="compositionally biased region" description="Low complexity" evidence="7">
    <location>
        <begin position="454"/>
        <end position="467"/>
    </location>
</feature>
<evidence type="ECO:0000256" key="5">
    <source>
        <dbReference type="ARBA" id="ARBA00023242"/>
    </source>
</evidence>
<comment type="function">
    <text evidence="6">Involved in nucleolar processing of pre-18S ribosomal RNA. Has a role in the nuclear export of 40S pre-ribosomal subunit to the cytoplasm.</text>
</comment>
<comment type="caution">
    <text evidence="8">The sequence shown here is derived from an EMBL/GenBank/DDBJ whole genome shotgun (WGS) entry which is preliminary data.</text>
</comment>
<dbReference type="PANTHER" id="PTHR23183:SF0">
    <property type="entry name" value="NUCLEOLAR PROTEIN 14"/>
    <property type="match status" value="1"/>
</dbReference>
<evidence type="ECO:0000313" key="9">
    <source>
        <dbReference type="Proteomes" id="UP001150907"/>
    </source>
</evidence>
<evidence type="ECO:0000256" key="1">
    <source>
        <dbReference type="ARBA" id="ARBA00004604"/>
    </source>
</evidence>
<accession>A0A9W8BG21</accession>
<evidence type="ECO:0000256" key="3">
    <source>
        <dbReference type="ARBA" id="ARBA00022517"/>
    </source>
</evidence>
<feature type="compositionally biased region" description="Basic residues" evidence="7">
    <location>
        <begin position="37"/>
        <end position="46"/>
    </location>
</feature>
<evidence type="ECO:0000256" key="2">
    <source>
        <dbReference type="ARBA" id="ARBA00007466"/>
    </source>
</evidence>
<comment type="subcellular location">
    <subcellularLocation>
        <location evidence="1">Nucleus</location>
        <location evidence="1">Nucleolus</location>
    </subcellularLocation>
</comment>
<keyword evidence="9" id="KW-1185">Reference proteome</keyword>
<proteinExistence type="inferred from homology"/>
<dbReference type="PANTHER" id="PTHR23183">
    <property type="entry name" value="NOP14"/>
    <property type="match status" value="1"/>
</dbReference>
<dbReference type="GO" id="GO:0032040">
    <property type="term" value="C:small-subunit processome"/>
    <property type="evidence" value="ECO:0007669"/>
    <property type="project" value="InterPro"/>
</dbReference>
<feature type="region of interest" description="Disordered" evidence="7">
    <location>
        <begin position="106"/>
        <end position="138"/>
    </location>
</feature>
<dbReference type="OrthoDB" id="441771at2759"/>
<dbReference type="AlphaFoldDB" id="A0A9W8BG21"/>
<keyword evidence="5" id="KW-0539">Nucleus</keyword>
<evidence type="ECO:0000256" key="7">
    <source>
        <dbReference type="SAM" id="MobiDB-lite"/>
    </source>
</evidence>
<dbReference type="InterPro" id="IPR007276">
    <property type="entry name" value="Nop14"/>
</dbReference>
<dbReference type="Proteomes" id="UP001150907">
    <property type="component" value="Unassembled WGS sequence"/>
</dbReference>
<dbReference type="EMBL" id="JANBQF010000027">
    <property type="protein sequence ID" value="KAJ2007409.1"/>
    <property type="molecule type" value="Genomic_DNA"/>
</dbReference>
<name>A0A9W8BG21_9FUNG</name>
<reference evidence="8" key="1">
    <citation type="submission" date="2022-07" db="EMBL/GenBank/DDBJ databases">
        <title>Phylogenomic reconstructions and comparative analyses of Kickxellomycotina fungi.</title>
        <authorList>
            <person name="Reynolds N.K."/>
            <person name="Stajich J.E."/>
            <person name="Barry K."/>
            <person name="Grigoriev I.V."/>
            <person name="Crous P."/>
            <person name="Smith M.E."/>
        </authorList>
    </citation>
    <scope>NUCLEOTIDE SEQUENCE</scope>
    <source>
        <strain evidence="8">IMI 214461</strain>
    </source>
</reference>
<feature type="compositionally biased region" description="Basic and acidic residues" evidence="7">
    <location>
        <begin position="941"/>
        <end position="958"/>
    </location>
</feature>
<feature type="region of interest" description="Disordered" evidence="7">
    <location>
        <begin position="936"/>
        <end position="958"/>
    </location>
</feature>
<keyword evidence="3" id="KW-0690">Ribosome biogenesis</keyword>
<protein>
    <submittedName>
        <fullName evidence="8">Nucleolar complex protein 14</fullName>
    </submittedName>
</protein>
<dbReference type="GO" id="GO:0030692">
    <property type="term" value="C:Noc4p-Nop14p complex"/>
    <property type="evidence" value="ECO:0007669"/>
    <property type="project" value="TreeGrafter"/>
</dbReference>
<dbReference type="GO" id="GO:0030490">
    <property type="term" value="P:maturation of SSU-rRNA"/>
    <property type="evidence" value="ECO:0007669"/>
    <property type="project" value="TreeGrafter"/>
</dbReference>